<evidence type="ECO:0000313" key="1">
    <source>
        <dbReference type="EMBL" id="OKL53875.1"/>
    </source>
</evidence>
<proteinExistence type="predicted"/>
<protein>
    <submittedName>
        <fullName evidence="1">Uncharacterized protein</fullName>
    </submittedName>
</protein>
<keyword evidence="2" id="KW-1185">Reference proteome</keyword>
<dbReference type="Proteomes" id="UP000185628">
    <property type="component" value="Unassembled WGS sequence"/>
</dbReference>
<name>A0A1Q5Q2D1_9ACTO</name>
<dbReference type="AlphaFoldDB" id="A0A1Q5Q2D1"/>
<comment type="caution">
    <text evidence="1">The sequence shown here is derived from an EMBL/GenBank/DDBJ whole genome shotgun (WGS) entry which is preliminary data.</text>
</comment>
<dbReference type="RefSeq" id="WP_073716692.1">
    <property type="nucleotide sequence ID" value="NZ_MQVR01000036.1"/>
</dbReference>
<accession>A0A1Q5Q2D1</accession>
<sequence length="199" mass="20976">MAADVIAAHGIAVEDEEALAVGEFLEPFVLLGADAGALQVDAVLDLAAAPFDRRWDKTAAFLDELLEDRALLFFGEERPDLVGGETNRVCVRLGDRAGREGGQDLGVAGGTAYAFDCAVREFRRNPAGFGDDLRGGAAALAASGGIDVGDEVRRRDPQVRGGALEATEHSDGVVALLRDEPCGACPLGEVMESFDFGWR</sequence>
<dbReference type="EMBL" id="MQVR01000036">
    <property type="protein sequence ID" value="OKL53875.1"/>
    <property type="molecule type" value="Genomic_DNA"/>
</dbReference>
<reference evidence="2" key="1">
    <citation type="submission" date="2016-12" db="EMBL/GenBank/DDBJ databases">
        <authorList>
            <person name="Meng X."/>
        </authorList>
    </citation>
    <scope>NUCLEOTIDE SEQUENCE [LARGE SCALE GENOMIC DNA]</scope>
    <source>
        <strain evidence="2">DSM 19116</strain>
    </source>
</reference>
<gene>
    <name evidence="1" type="ORF">BSZ39_07200</name>
</gene>
<evidence type="ECO:0000313" key="2">
    <source>
        <dbReference type="Proteomes" id="UP000185628"/>
    </source>
</evidence>
<organism evidence="1 2">
    <name type="scientific">Bowdeniella nasicola</name>
    <dbReference type="NCBI Taxonomy" id="208480"/>
    <lineage>
        <taxon>Bacteria</taxon>
        <taxon>Bacillati</taxon>
        <taxon>Actinomycetota</taxon>
        <taxon>Actinomycetes</taxon>
        <taxon>Actinomycetales</taxon>
        <taxon>Actinomycetaceae</taxon>
        <taxon>Bowdeniella</taxon>
    </lineage>
</organism>